<feature type="region of interest" description="Disordered" evidence="1">
    <location>
        <begin position="324"/>
        <end position="352"/>
    </location>
</feature>
<dbReference type="VEuPathDB" id="CryptoDB:CMU_007250"/>
<gene>
    <name evidence="2" type="ORF">CMU_007250</name>
</gene>
<protein>
    <submittedName>
        <fullName evidence="2">Uncharacterized protein</fullName>
    </submittedName>
</protein>
<reference evidence="2" key="1">
    <citation type="submission" date="2008-06" db="EMBL/GenBank/DDBJ databases">
        <authorList>
            <person name="Lorenzi H."/>
            <person name="Inman J."/>
            <person name="Miller J."/>
            <person name="Schobel S."/>
            <person name="Amedeo P."/>
            <person name="Caler E.V."/>
            <person name="da Silva J."/>
        </authorList>
    </citation>
    <scope>NUCLEOTIDE SEQUENCE [LARGE SCALE GENOMIC DNA]</scope>
    <source>
        <strain evidence="2">RN66</strain>
    </source>
</reference>
<name>B6ADE5_CRYMR</name>
<dbReference type="OrthoDB" id="341582at2759"/>
<proteinExistence type="predicted"/>
<feature type="region of interest" description="Disordered" evidence="1">
    <location>
        <begin position="443"/>
        <end position="462"/>
    </location>
</feature>
<dbReference type="Proteomes" id="UP000001460">
    <property type="component" value="Unassembled WGS sequence"/>
</dbReference>
<evidence type="ECO:0000256" key="1">
    <source>
        <dbReference type="SAM" id="MobiDB-lite"/>
    </source>
</evidence>
<dbReference type="EMBL" id="DS989729">
    <property type="protein sequence ID" value="EEA06236.1"/>
    <property type="molecule type" value="Genomic_DNA"/>
</dbReference>
<dbReference type="AlphaFoldDB" id="B6ADE5"/>
<dbReference type="RefSeq" id="XP_002140585.1">
    <property type="nucleotide sequence ID" value="XM_002140549.1"/>
</dbReference>
<sequence>MHISIPPPPLLQSSTRIARPIKESIVCDVNRVSDITIKASNLSHGNINGAAKLNEDFAYKSEGIVESPPNKLPEQYDQKTYILGKLQSNQLFNNTEQSNYTYSHMEIEMGGNNRSNSSDFSTASLPPTKLNMDKSNSKPFQNTEINTVFSTLKSEKYLHGNRSEDEANVNFDWPSISGHNKYELPLNSSSSNEIKQIRNYETNTTNLSRINKEQSNGFFVTTHNRFCEGKNSNIPLNDKSNYLLSEGTVNLEENHSTRHIHGNYIAANNLKEFGLNSGDIELSKSISLKNSHTGSRLPPKLPTISTNIVPTPIDYTETDVRDTGSLEFPDFRKGGHEIIPERGKSSTRPPTAPIFSSVDNSIHLNRSIILENIQDCRSQIYTESELVDINEISLKHDISQDLPTSFQGLSLKLTSSQLLPNNVSPFINKSNLDTDKLRPSPSACVGVTRPPTAPNNSLGPHPKVEMLMNLMDRTVENKRREFEKFNRLKSALSELGDFNKRLLEENIRLKSANLNTDCEESIKSRVVNQKVLNTKLSIDNDIDNNSNREVELLQNELYKKDEVIRNLQNKLISKSSFDRFSADQMTSTYMKMFKKIEQKSLLFKESVDDINNLLSNIIGLARNSVELLGNKMVENLNRLSSDIIHQIEFNYSALKVTLNHLSDRQQIILGSMTRIDNLEISDKKYSNINIEDNSSANFEGNRSPTYKFNFESNDECNSNVMEEASNILDYNGKANTSYSHSINGLFSHTNDDLSTTGNNKNLVDINLPDGDACHLDQLSYSQSQFDSVSLENQKPPVETVYNDDSNTGWNYDQPCDLTQTISDIDYIYNYNAMQNISSSKATV</sequence>
<dbReference type="GeneID" id="6995896"/>
<evidence type="ECO:0000313" key="2">
    <source>
        <dbReference type="EMBL" id="EEA06236.1"/>
    </source>
</evidence>
<feature type="compositionally biased region" description="Basic and acidic residues" evidence="1">
    <location>
        <begin position="324"/>
        <end position="344"/>
    </location>
</feature>
<evidence type="ECO:0000313" key="3">
    <source>
        <dbReference type="Proteomes" id="UP000001460"/>
    </source>
</evidence>
<organism evidence="2 3">
    <name type="scientific">Cryptosporidium muris (strain RN66)</name>
    <dbReference type="NCBI Taxonomy" id="441375"/>
    <lineage>
        <taxon>Eukaryota</taxon>
        <taxon>Sar</taxon>
        <taxon>Alveolata</taxon>
        <taxon>Apicomplexa</taxon>
        <taxon>Conoidasida</taxon>
        <taxon>Coccidia</taxon>
        <taxon>Eucoccidiorida</taxon>
        <taxon>Eimeriorina</taxon>
        <taxon>Cryptosporidiidae</taxon>
        <taxon>Cryptosporidium</taxon>
    </lineage>
</organism>
<accession>B6ADE5</accession>
<keyword evidence="3" id="KW-1185">Reference proteome</keyword>